<organism evidence="2 3">
    <name type="scientific">Zosterops borbonicus</name>
    <dbReference type="NCBI Taxonomy" id="364589"/>
    <lineage>
        <taxon>Eukaryota</taxon>
        <taxon>Metazoa</taxon>
        <taxon>Chordata</taxon>
        <taxon>Craniata</taxon>
        <taxon>Vertebrata</taxon>
        <taxon>Euteleostomi</taxon>
        <taxon>Archelosauria</taxon>
        <taxon>Archosauria</taxon>
        <taxon>Dinosauria</taxon>
        <taxon>Saurischia</taxon>
        <taxon>Theropoda</taxon>
        <taxon>Coelurosauria</taxon>
        <taxon>Aves</taxon>
        <taxon>Neognathae</taxon>
        <taxon>Neoaves</taxon>
        <taxon>Telluraves</taxon>
        <taxon>Australaves</taxon>
        <taxon>Passeriformes</taxon>
        <taxon>Sylvioidea</taxon>
        <taxon>Zosteropidae</taxon>
        <taxon>Zosterops</taxon>
    </lineage>
</organism>
<keyword evidence="3" id="KW-1185">Reference proteome</keyword>
<evidence type="ECO:0000313" key="2">
    <source>
        <dbReference type="EMBL" id="TRZ14047.1"/>
    </source>
</evidence>
<dbReference type="AlphaFoldDB" id="A0A8K1G9F8"/>
<evidence type="ECO:0000313" key="3">
    <source>
        <dbReference type="Proteomes" id="UP000796761"/>
    </source>
</evidence>
<protein>
    <submittedName>
        <fullName evidence="2">Uncharacterized protein</fullName>
    </submittedName>
</protein>
<dbReference type="EMBL" id="SWJQ01000465">
    <property type="protein sequence ID" value="TRZ14047.1"/>
    <property type="molecule type" value="Genomic_DNA"/>
</dbReference>
<feature type="region of interest" description="Disordered" evidence="1">
    <location>
        <begin position="43"/>
        <end position="64"/>
    </location>
</feature>
<name>A0A8K1G9F8_9PASS</name>
<comment type="caution">
    <text evidence="2">The sequence shown here is derived from an EMBL/GenBank/DDBJ whole genome shotgun (WGS) entry which is preliminary data.</text>
</comment>
<evidence type="ECO:0000256" key="1">
    <source>
        <dbReference type="SAM" id="MobiDB-lite"/>
    </source>
</evidence>
<reference evidence="2" key="1">
    <citation type="submission" date="2019-04" db="EMBL/GenBank/DDBJ databases">
        <title>Genome assembly of Zosterops borbonicus 15179.</title>
        <authorList>
            <person name="Leroy T."/>
            <person name="Anselmetti Y."/>
            <person name="Tilak M.-K."/>
            <person name="Nabholz B."/>
        </authorList>
    </citation>
    <scope>NUCLEOTIDE SEQUENCE</scope>
    <source>
        <strain evidence="2">HGM_15179</strain>
        <tissue evidence="2">Muscle</tissue>
    </source>
</reference>
<dbReference type="Proteomes" id="UP000796761">
    <property type="component" value="Unassembled WGS sequence"/>
</dbReference>
<feature type="non-terminal residue" evidence="2">
    <location>
        <position position="1"/>
    </location>
</feature>
<gene>
    <name evidence="2" type="ORF">HGM15179_013057</name>
</gene>
<sequence length="64" mass="6961">VHDPPSPLVDFSMVLLSGDAWERRTLLYFLSPLATEFRCSSCGGGSQSVTGSFGRNLQSLPFPQ</sequence>
<proteinExistence type="predicted"/>
<accession>A0A8K1G9F8</accession>
<feature type="compositionally biased region" description="Polar residues" evidence="1">
    <location>
        <begin position="47"/>
        <end position="64"/>
    </location>
</feature>
<feature type="non-terminal residue" evidence="2">
    <location>
        <position position="64"/>
    </location>
</feature>